<reference evidence="2" key="1">
    <citation type="submission" date="2024-06" db="UniProtKB">
        <authorList>
            <consortium name="RefSeq"/>
        </authorList>
    </citation>
    <scope>NUCLEOTIDE SEQUENCE [LARGE SCALE GENOMIC DNA]</scope>
    <source>
        <strain evidence="2">MV2-25</strain>
    </source>
</reference>
<evidence type="ECO:0000256" key="1">
    <source>
        <dbReference type="SAM" id="SignalP"/>
    </source>
</evidence>
<reference evidence="3" key="2">
    <citation type="submission" date="2025-08" db="UniProtKB">
        <authorList>
            <consortium name="RefSeq"/>
        </authorList>
    </citation>
    <scope>IDENTIFICATION</scope>
    <source>
        <strain evidence="3">MV-25-SWS-2005</strain>
        <tissue evidence="3">Whole body</tissue>
    </source>
</reference>
<dbReference type="AlphaFoldDB" id="A0A6I8USV7"/>
<protein>
    <submittedName>
        <fullName evidence="3">Uncharacterized protein Orcokinin isoform X1</fullName>
    </submittedName>
</protein>
<name>A0A6I8USV7_DROPS</name>
<evidence type="ECO:0000313" key="2">
    <source>
        <dbReference type="Proteomes" id="UP000001819"/>
    </source>
</evidence>
<feature type="chain" id="PRO_5026019441" evidence="1">
    <location>
        <begin position="32"/>
        <end position="151"/>
    </location>
</feature>
<dbReference type="InParanoid" id="A0A6I8USV7"/>
<proteinExistence type="predicted"/>
<dbReference type="FunCoup" id="A0A6I8USV7">
    <property type="interactions" value="6"/>
</dbReference>
<dbReference type="Proteomes" id="UP000001819">
    <property type="component" value="Chromosome 3"/>
</dbReference>
<sequence>MKFRRTRSLIDNMNLLVVLLVVTTVLNFIRAAPSVDLSNDELMDGKYLCEAGSKKYDGPFIVRLIATTNGQTVVCYECTQSDFKTKYNIKSCAERLAPGKVVSSHHREAVPYLIRMDPIYNKDSTWASKLKRNFDEIDKASASFSILNQLV</sequence>
<accession>A0A6I8USV7</accession>
<organism evidence="2 3">
    <name type="scientific">Drosophila pseudoobscura pseudoobscura</name>
    <name type="common">Fruit fly</name>
    <dbReference type="NCBI Taxonomy" id="46245"/>
    <lineage>
        <taxon>Eukaryota</taxon>
        <taxon>Metazoa</taxon>
        <taxon>Ecdysozoa</taxon>
        <taxon>Arthropoda</taxon>
        <taxon>Hexapoda</taxon>
        <taxon>Insecta</taxon>
        <taxon>Pterygota</taxon>
        <taxon>Neoptera</taxon>
        <taxon>Endopterygota</taxon>
        <taxon>Diptera</taxon>
        <taxon>Brachycera</taxon>
        <taxon>Muscomorpha</taxon>
        <taxon>Ephydroidea</taxon>
        <taxon>Drosophilidae</taxon>
        <taxon>Drosophila</taxon>
        <taxon>Sophophora</taxon>
    </lineage>
</organism>
<dbReference type="RefSeq" id="XP_001360239.3">
    <property type="nucleotide sequence ID" value="XM_001360202.4"/>
</dbReference>
<gene>
    <name evidence="3" type="primary">Orcokinin</name>
</gene>
<dbReference type="KEGG" id="dpo:4803527"/>
<dbReference type="ExpressionAtlas" id="A0A6I8USV7">
    <property type="expression patterns" value="baseline"/>
</dbReference>
<keyword evidence="1" id="KW-0732">Signal</keyword>
<evidence type="ECO:0000313" key="3">
    <source>
        <dbReference type="RefSeq" id="XP_001360239.3"/>
    </source>
</evidence>
<feature type="signal peptide" evidence="1">
    <location>
        <begin position="1"/>
        <end position="31"/>
    </location>
</feature>
<keyword evidence="2" id="KW-1185">Reference proteome</keyword>